<dbReference type="RefSeq" id="WP_014436046.1">
    <property type="nucleotide sequence ID" value="NC_017080.1"/>
</dbReference>
<dbReference type="HOGENOM" id="CLU_032027_0_0_0"/>
<feature type="transmembrane region" description="Helical" evidence="1">
    <location>
        <begin position="320"/>
        <end position="341"/>
    </location>
</feature>
<keyword evidence="1" id="KW-0812">Transmembrane</keyword>
<feature type="transmembrane region" description="Helical" evidence="1">
    <location>
        <begin position="20"/>
        <end position="38"/>
    </location>
</feature>
<dbReference type="Pfam" id="PF05982">
    <property type="entry name" value="Sbt_1"/>
    <property type="match status" value="1"/>
</dbReference>
<dbReference type="Proteomes" id="UP000007881">
    <property type="component" value="Chromosome"/>
</dbReference>
<dbReference type="KEGG" id="phm:PSMK_06670"/>
<evidence type="ECO:0000313" key="3">
    <source>
        <dbReference type="Proteomes" id="UP000007881"/>
    </source>
</evidence>
<dbReference type="PATRIC" id="fig|1142394.8.peg.684"/>
<feature type="transmembrane region" description="Helical" evidence="1">
    <location>
        <begin position="104"/>
        <end position="125"/>
    </location>
</feature>
<protein>
    <recommendedName>
        <fullName evidence="4">Sodium-dependent bicarbonate transport family permease</fullName>
    </recommendedName>
</protein>
<dbReference type="AlphaFoldDB" id="I0IC38"/>
<reference evidence="2 3" key="1">
    <citation type="submission" date="2012-02" db="EMBL/GenBank/DDBJ databases">
        <title>Complete genome sequence of Phycisphaera mikurensis NBRC 102666.</title>
        <authorList>
            <person name="Ankai A."/>
            <person name="Hosoyama A."/>
            <person name="Terui Y."/>
            <person name="Sekine M."/>
            <person name="Fukai R."/>
            <person name="Kato Y."/>
            <person name="Nakamura S."/>
            <person name="Yamada-Narita S."/>
            <person name="Kawakoshi A."/>
            <person name="Fukunaga Y."/>
            <person name="Yamazaki S."/>
            <person name="Fujita N."/>
        </authorList>
    </citation>
    <scope>NUCLEOTIDE SEQUENCE [LARGE SCALE GENOMIC DNA]</scope>
    <source>
        <strain evidence="3">NBRC 102666 / KCTC 22515 / FYK2301M01</strain>
    </source>
</reference>
<dbReference type="PANTHER" id="PTHR40400">
    <property type="entry name" value="SLR1512 PROTEIN"/>
    <property type="match status" value="1"/>
</dbReference>
<dbReference type="InterPro" id="IPR010293">
    <property type="entry name" value="Sbt_1"/>
</dbReference>
<sequence length="343" mass="35857">MDALLDFAGQFLSQFQSPTLSFLLGGALLAAFGSKLTIPNPVYQFVVFVLLLKIGMKGGVEIREANLLAMLLPAVFSVVTGLLIVLLGQAVFARLPGIRREDGLATAGLFGAVSASSLAAAIVMLEEQGIAFEAWVPALYPFMDIPALVLAIVLATRHRQQAEGEAGDANGEPTPRKVDTWAIVKESLQGSALSALILGLALGLLARPESVLQSFYEPVFRGLLSVLMLVLGMEAWSRLRELKAVAHWFALYALVGPVVHGLIAFGLGWIAHHAVGFSPGGVVLLAVIAASNSDISGPPTIRAGIPWANPSTYIGASTSVGTPVAIALCIPLFAALGKLVFGG</sequence>
<proteinExistence type="predicted"/>
<keyword evidence="1" id="KW-0472">Membrane</keyword>
<evidence type="ECO:0000256" key="1">
    <source>
        <dbReference type="SAM" id="Phobius"/>
    </source>
</evidence>
<keyword evidence="3" id="KW-1185">Reference proteome</keyword>
<dbReference type="STRING" id="1142394.PSMK_06670"/>
<feature type="transmembrane region" description="Helical" evidence="1">
    <location>
        <begin position="248"/>
        <end position="271"/>
    </location>
</feature>
<evidence type="ECO:0000313" key="2">
    <source>
        <dbReference type="EMBL" id="BAM02826.1"/>
    </source>
</evidence>
<feature type="transmembrane region" description="Helical" evidence="1">
    <location>
        <begin position="68"/>
        <end position="92"/>
    </location>
</feature>
<keyword evidence="1" id="KW-1133">Transmembrane helix</keyword>
<feature type="transmembrane region" description="Helical" evidence="1">
    <location>
        <begin position="137"/>
        <end position="155"/>
    </location>
</feature>
<dbReference type="eggNOG" id="COG3329">
    <property type="taxonomic scope" value="Bacteria"/>
</dbReference>
<dbReference type="OrthoDB" id="345121at2"/>
<dbReference type="EMBL" id="AP012338">
    <property type="protein sequence ID" value="BAM02826.1"/>
    <property type="molecule type" value="Genomic_DNA"/>
</dbReference>
<organism evidence="2 3">
    <name type="scientific">Phycisphaera mikurensis (strain NBRC 102666 / KCTC 22515 / FYK2301M01)</name>
    <dbReference type="NCBI Taxonomy" id="1142394"/>
    <lineage>
        <taxon>Bacteria</taxon>
        <taxon>Pseudomonadati</taxon>
        <taxon>Planctomycetota</taxon>
        <taxon>Phycisphaerae</taxon>
        <taxon>Phycisphaerales</taxon>
        <taxon>Phycisphaeraceae</taxon>
        <taxon>Phycisphaera</taxon>
    </lineage>
</organism>
<dbReference type="PANTHER" id="PTHR40400:SF1">
    <property type="entry name" value="SLR1512 PROTEIN"/>
    <property type="match status" value="1"/>
</dbReference>
<feature type="transmembrane region" description="Helical" evidence="1">
    <location>
        <begin position="45"/>
        <end position="62"/>
    </location>
</feature>
<accession>I0IC38</accession>
<gene>
    <name evidence="2" type="ordered locus">PSMK_06670</name>
</gene>
<evidence type="ECO:0008006" key="4">
    <source>
        <dbReference type="Google" id="ProtNLM"/>
    </source>
</evidence>
<name>I0IC38_PHYMF</name>